<feature type="domain" description="Uracil-DNA glycosylase-like" evidence="10">
    <location>
        <begin position="46"/>
        <end position="204"/>
    </location>
</feature>
<dbReference type="GO" id="GO:0005737">
    <property type="term" value="C:cytoplasm"/>
    <property type="evidence" value="ECO:0007669"/>
    <property type="project" value="UniProtKB-SubCell"/>
</dbReference>
<keyword evidence="7 9" id="KW-0378">Hydrolase</keyword>
<dbReference type="Pfam" id="PF03167">
    <property type="entry name" value="UDG"/>
    <property type="match status" value="1"/>
</dbReference>
<comment type="similarity">
    <text evidence="3 9">Belongs to the uracil-DNA glycosylase (UDG) superfamily. UNG family.</text>
</comment>
<gene>
    <name evidence="9" type="primary">ung</name>
    <name evidence="11" type="ORF">SAMN06265173_11939</name>
</gene>
<evidence type="ECO:0000256" key="1">
    <source>
        <dbReference type="ARBA" id="ARBA00001400"/>
    </source>
</evidence>
<dbReference type="InterPro" id="IPR036895">
    <property type="entry name" value="Uracil-DNA_glycosylase-like_sf"/>
</dbReference>
<dbReference type="EMBL" id="FXTO01000019">
    <property type="protein sequence ID" value="SMO87152.1"/>
    <property type="molecule type" value="Genomic_DNA"/>
</dbReference>
<keyword evidence="8 9" id="KW-0234">DNA repair</keyword>
<comment type="subcellular location">
    <subcellularLocation>
        <location evidence="9">Cytoplasm</location>
    </subcellularLocation>
</comment>
<keyword evidence="9" id="KW-0963">Cytoplasm</keyword>
<evidence type="ECO:0000259" key="10">
    <source>
        <dbReference type="SMART" id="SM00986"/>
    </source>
</evidence>
<name>A0A521ETC3_9RHOB</name>
<dbReference type="GO" id="GO:0097510">
    <property type="term" value="P:base-excision repair, AP site formation via deaminated base removal"/>
    <property type="evidence" value="ECO:0007669"/>
    <property type="project" value="TreeGrafter"/>
</dbReference>
<dbReference type="HAMAP" id="MF_00148">
    <property type="entry name" value="UDG"/>
    <property type="match status" value="1"/>
</dbReference>
<proteinExistence type="inferred from homology"/>
<dbReference type="NCBIfam" id="NF003592">
    <property type="entry name" value="PRK05254.1-5"/>
    <property type="match status" value="1"/>
</dbReference>
<dbReference type="NCBIfam" id="NF003588">
    <property type="entry name" value="PRK05254.1-1"/>
    <property type="match status" value="1"/>
</dbReference>
<keyword evidence="6 9" id="KW-0227">DNA damage</keyword>
<sequence length="217" mass="23925">MALRTDRLGGWAALPFFADLPRIQAQLDADPRPILPPEDRVFAALEHCQPADTRVVFLGQDPYHTPGVANGLAFSVVAGQKLPPSLRNIYKELGTEFNATPPDGDLTRWADQGVLLLNDVLTVPEGVARGHRKRIGWEALTVQVLDHLSDRPRAFVLWGNDARAHADRLRACGHHVQESVHPSPLSANRGFFGSRPFSSVNRWLIDQGGAPIDWIKA</sequence>
<evidence type="ECO:0000256" key="2">
    <source>
        <dbReference type="ARBA" id="ARBA00002631"/>
    </source>
</evidence>
<dbReference type="Proteomes" id="UP000316030">
    <property type="component" value="Unassembled WGS sequence"/>
</dbReference>
<reference evidence="11 12" key="1">
    <citation type="submission" date="2017-05" db="EMBL/GenBank/DDBJ databases">
        <authorList>
            <person name="Varghese N."/>
            <person name="Submissions S."/>
        </authorList>
    </citation>
    <scope>NUCLEOTIDE SEQUENCE [LARGE SCALE GENOMIC DNA]</scope>
    <source>
        <strain evidence="11 12">DSM 29506</strain>
    </source>
</reference>
<evidence type="ECO:0000256" key="9">
    <source>
        <dbReference type="HAMAP-Rule" id="MF_00148"/>
    </source>
</evidence>
<evidence type="ECO:0000256" key="4">
    <source>
        <dbReference type="ARBA" id="ARBA00012030"/>
    </source>
</evidence>
<evidence type="ECO:0000313" key="12">
    <source>
        <dbReference type="Proteomes" id="UP000316030"/>
    </source>
</evidence>
<evidence type="ECO:0000256" key="3">
    <source>
        <dbReference type="ARBA" id="ARBA00008184"/>
    </source>
</evidence>
<dbReference type="CDD" id="cd10027">
    <property type="entry name" value="UDG-F1-like"/>
    <property type="match status" value="1"/>
</dbReference>
<evidence type="ECO:0000256" key="8">
    <source>
        <dbReference type="ARBA" id="ARBA00023204"/>
    </source>
</evidence>
<dbReference type="Gene3D" id="3.40.470.10">
    <property type="entry name" value="Uracil-DNA glycosylase-like domain"/>
    <property type="match status" value="1"/>
</dbReference>
<dbReference type="InterPro" id="IPR005122">
    <property type="entry name" value="Uracil-DNA_glycosylase-like"/>
</dbReference>
<evidence type="ECO:0000313" key="11">
    <source>
        <dbReference type="EMBL" id="SMO87152.1"/>
    </source>
</evidence>
<dbReference type="SMART" id="SM00987">
    <property type="entry name" value="UreE_C"/>
    <property type="match status" value="1"/>
</dbReference>
<comment type="catalytic activity">
    <reaction evidence="1 9">
        <text>Hydrolyzes single-stranded DNA or mismatched double-stranded DNA and polynucleotides, releasing free uracil.</text>
        <dbReference type="EC" id="3.2.2.27"/>
    </reaction>
</comment>
<evidence type="ECO:0000256" key="6">
    <source>
        <dbReference type="ARBA" id="ARBA00022763"/>
    </source>
</evidence>
<keyword evidence="12" id="KW-1185">Reference proteome</keyword>
<evidence type="ECO:0000256" key="7">
    <source>
        <dbReference type="ARBA" id="ARBA00022801"/>
    </source>
</evidence>
<dbReference type="SUPFAM" id="SSF52141">
    <property type="entry name" value="Uracil-DNA glycosylase-like"/>
    <property type="match status" value="1"/>
</dbReference>
<protein>
    <recommendedName>
        <fullName evidence="5 9">Uracil-DNA glycosylase</fullName>
        <shortName evidence="9">UDG</shortName>
        <ecNumber evidence="4 9">3.2.2.27</ecNumber>
    </recommendedName>
</protein>
<dbReference type="AlphaFoldDB" id="A0A521ETC3"/>
<dbReference type="OrthoDB" id="9804372at2"/>
<dbReference type="SMART" id="SM00986">
    <property type="entry name" value="UDG"/>
    <property type="match status" value="1"/>
</dbReference>
<dbReference type="RefSeq" id="WP_142494033.1">
    <property type="nucleotide sequence ID" value="NZ_FXTO01000019.1"/>
</dbReference>
<comment type="function">
    <text evidence="2 9">Excises uracil residues from the DNA which can arise as a result of misincorporation of dUMP residues by DNA polymerase or due to deamination of cytosine.</text>
</comment>
<dbReference type="InterPro" id="IPR002043">
    <property type="entry name" value="UDG_fam1"/>
</dbReference>
<evidence type="ECO:0000256" key="5">
    <source>
        <dbReference type="ARBA" id="ARBA00018429"/>
    </source>
</evidence>
<dbReference type="EC" id="3.2.2.27" evidence="4 9"/>
<dbReference type="GO" id="GO:0004844">
    <property type="term" value="F:uracil DNA N-glycosylase activity"/>
    <property type="evidence" value="ECO:0007669"/>
    <property type="project" value="UniProtKB-UniRule"/>
</dbReference>
<dbReference type="PANTHER" id="PTHR11264:SF0">
    <property type="entry name" value="URACIL-DNA GLYCOSYLASE"/>
    <property type="match status" value="1"/>
</dbReference>
<feature type="active site" description="Proton acceptor" evidence="9">
    <location>
        <position position="61"/>
    </location>
</feature>
<dbReference type="PANTHER" id="PTHR11264">
    <property type="entry name" value="URACIL-DNA GLYCOSYLASE"/>
    <property type="match status" value="1"/>
</dbReference>
<organism evidence="11 12">
    <name type="scientific">Thalassovita litoralis</name>
    <dbReference type="NCBI Taxonomy" id="1010611"/>
    <lineage>
        <taxon>Bacteria</taxon>
        <taxon>Pseudomonadati</taxon>
        <taxon>Pseudomonadota</taxon>
        <taxon>Alphaproteobacteria</taxon>
        <taxon>Rhodobacterales</taxon>
        <taxon>Roseobacteraceae</taxon>
        <taxon>Thalassovita</taxon>
    </lineage>
</organism>
<dbReference type="NCBIfam" id="TIGR00628">
    <property type="entry name" value="ung"/>
    <property type="match status" value="1"/>
</dbReference>
<accession>A0A521ETC3</accession>